<keyword evidence="5" id="KW-0732">Signal</keyword>
<dbReference type="InterPro" id="IPR023296">
    <property type="entry name" value="Glyco_hydro_beta-prop_sf"/>
</dbReference>
<feature type="chain" id="PRO_5034000248" evidence="5">
    <location>
        <begin position="23"/>
        <end position="290"/>
    </location>
</feature>
<gene>
    <name evidence="6" type="ORF">FALBO_17300</name>
</gene>
<comment type="similarity">
    <text evidence="1 4">Belongs to the glycosyl hydrolase 43 family.</text>
</comment>
<feature type="signal peptide" evidence="5">
    <location>
        <begin position="1"/>
        <end position="22"/>
    </location>
</feature>
<dbReference type="Pfam" id="PF04616">
    <property type="entry name" value="Glyco_hydro_43"/>
    <property type="match status" value="1"/>
</dbReference>
<evidence type="ECO:0000256" key="1">
    <source>
        <dbReference type="ARBA" id="ARBA00009865"/>
    </source>
</evidence>
<evidence type="ECO:0000256" key="4">
    <source>
        <dbReference type="RuleBase" id="RU361187"/>
    </source>
</evidence>
<dbReference type="PANTHER" id="PTHR22925">
    <property type="entry name" value="GLYCOSYL HYDROLASE 43 FAMILY MEMBER"/>
    <property type="match status" value="1"/>
</dbReference>
<reference evidence="6 7" key="1">
    <citation type="submission" date="2020-01" db="EMBL/GenBank/DDBJ databases">
        <title>Identification and distribution of gene clusters putatively required for synthesis of sphingolipid metabolism inhibitors in phylogenetically diverse species of the filamentous fungus Fusarium.</title>
        <authorList>
            <person name="Kim H.-S."/>
            <person name="Busman M."/>
            <person name="Brown D.W."/>
            <person name="Divon H."/>
            <person name="Uhlig S."/>
            <person name="Proctor R.H."/>
        </authorList>
    </citation>
    <scope>NUCLEOTIDE SEQUENCE [LARGE SCALE GENOMIC DNA]</scope>
    <source>
        <strain evidence="6 7">NRRL 20459</strain>
    </source>
</reference>
<dbReference type="PANTHER" id="PTHR22925:SF3">
    <property type="entry name" value="GLYCOSYL HYDROLASE FAMILY PROTEIN 43"/>
    <property type="match status" value="1"/>
</dbReference>
<name>A0A8H4K266_9HYPO</name>
<keyword evidence="2 4" id="KW-0378">Hydrolase</keyword>
<dbReference type="EMBL" id="JAADYS010003787">
    <property type="protein sequence ID" value="KAF4442226.1"/>
    <property type="molecule type" value="Genomic_DNA"/>
</dbReference>
<keyword evidence="3 4" id="KW-0326">Glycosidase</keyword>
<dbReference type="GO" id="GO:0005975">
    <property type="term" value="P:carbohydrate metabolic process"/>
    <property type="evidence" value="ECO:0007669"/>
    <property type="project" value="InterPro"/>
</dbReference>
<keyword evidence="7" id="KW-1185">Reference proteome</keyword>
<dbReference type="SUPFAM" id="SSF75005">
    <property type="entry name" value="Arabinanase/levansucrase/invertase"/>
    <property type="match status" value="1"/>
</dbReference>
<evidence type="ECO:0000313" key="7">
    <source>
        <dbReference type="Proteomes" id="UP000554235"/>
    </source>
</evidence>
<dbReference type="AlphaFoldDB" id="A0A8H4K266"/>
<proteinExistence type="inferred from homology"/>
<dbReference type="Proteomes" id="UP000554235">
    <property type="component" value="Unassembled WGS sequence"/>
</dbReference>
<dbReference type="GO" id="GO:0004553">
    <property type="term" value="F:hydrolase activity, hydrolyzing O-glycosyl compounds"/>
    <property type="evidence" value="ECO:0007669"/>
    <property type="project" value="InterPro"/>
</dbReference>
<sequence length="290" mass="32405">MCLSTAAKLLLVGAATFAGATLQVVPGASWTATNTGMPIQAHGAAIFKENGTFYWIGEDKSEGTAFQNVNCYSSTNLVEWSFVNTLQSRTMSGDLGPGRIVERPKVLYNNETEKYVMYLHIDDHTYSDARVGVAVSDSVCGNYTYSTSWRPLGFESRDIGLFKDNDGSAYLLTEDRKNGLRINALTDDYLNVSSKVHLFDRHFESPALLKRDGYYFVFGSNQTGWYPNDNKYTYAKSLSGPWAKWQNFAPEGLRTYNSQTSYILPLGADDDAVIYLGHRWHRAHISACRS</sequence>
<evidence type="ECO:0000256" key="2">
    <source>
        <dbReference type="ARBA" id="ARBA00022801"/>
    </source>
</evidence>
<dbReference type="Gene3D" id="2.115.10.20">
    <property type="entry name" value="Glycosyl hydrolase domain, family 43"/>
    <property type="match status" value="1"/>
</dbReference>
<dbReference type="OrthoDB" id="9970295at2759"/>
<feature type="non-terminal residue" evidence="6">
    <location>
        <position position="290"/>
    </location>
</feature>
<accession>A0A8H4K266</accession>
<evidence type="ECO:0000256" key="5">
    <source>
        <dbReference type="SAM" id="SignalP"/>
    </source>
</evidence>
<organism evidence="6 7">
    <name type="scientific">Fusarium albosuccineum</name>
    <dbReference type="NCBI Taxonomy" id="1237068"/>
    <lineage>
        <taxon>Eukaryota</taxon>
        <taxon>Fungi</taxon>
        <taxon>Dikarya</taxon>
        <taxon>Ascomycota</taxon>
        <taxon>Pezizomycotina</taxon>
        <taxon>Sordariomycetes</taxon>
        <taxon>Hypocreomycetidae</taxon>
        <taxon>Hypocreales</taxon>
        <taxon>Nectriaceae</taxon>
        <taxon>Fusarium</taxon>
        <taxon>Fusarium decemcellulare species complex</taxon>
    </lineage>
</organism>
<evidence type="ECO:0000256" key="3">
    <source>
        <dbReference type="ARBA" id="ARBA00023295"/>
    </source>
</evidence>
<evidence type="ECO:0000313" key="6">
    <source>
        <dbReference type="EMBL" id="KAF4442226.1"/>
    </source>
</evidence>
<dbReference type="CDD" id="cd18821">
    <property type="entry name" value="GH43_Pc3Gal43A-like"/>
    <property type="match status" value="1"/>
</dbReference>
<dbReference type="InterPro" id="IPR006710">
    <property type="entry name" value="Glyco_hydro_43"/>
</dbReference>
<protein>
    <submittedName>
        <fullName evidence="6">Galactan 13-beta-galactosidase</fullName>
    </submittedName>
</protein>
<comment type="caution">
    <text evidence="6">The sequence shown here is derived from an EMBL/GenBank/DDBJ whole genome shotgun (WGS) entry which is preliminary data.</text>
</comment>